<accession>A0ACC3SYP4</accession>
<gene>
    <name evidence="1" type="ORF">V1525DRAFT_406969</name>
</gene>
<name>A0ACC3SYP4_LIPKO</name>
<evidence type="ECO:0000313" key="2">
    <source>
        <dbReference type="Proteomes" id="UP001433508"/>
    </source>
</evidence>
<protein>
    <submittedName>
        <fullName evidence="1">Uncharacterized protein</fullName>
    </submittedName>
</protein>
<proteinExistence type="predicted"/>
<organism evidence="1 2">
    <name type="scientific">Lipomyces kononenkoae</name>
    <name type="common">Yeast</name>
    <dbReference type="NCBI Taxonomy" id="34357"/>
    <lineage>
        <taxon>Eukaryota</taxon>
        <taxon>Fungi</taxon>
        <taxon>Dikarya</taxon>
        <taxon>Ascomycota</taxon>
        <taxon>Saccharomycotina</taxon>
        <taxon>Lipomycetes</taxon>
        <taxon>Lipomycetales</taxon>
        <taxon>Lipomycetaceae</taxon>
        <taxon>Lipomyces</taxon>
    </lineage>
</organism>
<dbReference type="EMBL" id="MU971387">
    <property type="protein sequence ID" value="KAK9236481.1"/>
    <property type="molecule type" value="Genomic_DNA"/>
</dbReference>
<evidence type="ECO:0000313" key="1">
    <source>
        <dbReference type="EMBL" id="KAK9236481.1"/>
    </source>
</evidence>
<sequence length="409" mass="44031">MRGSSFSAKTPTADLSNPFLQRLSLFSLVLQNSLLILTLHYSRVQNTTPGERYFASTAVLLVEVVKLIVSLCLTTYEISRTRQANAASDLRTLVFRSLFSKGSWRLILPAALYTLQNSLLYVAISNLEVVTFQVTYQLKILTTVLFSILLLGKTISSRQWLALMLLVAGVVVVQVSGPLTAQGFTIDEIKSKILSLMLPNFDPGVSARRAARGADASGTGPLRGAGSFMDPMVGLLAVLAAAIVSGLTCVYFEKLVKDSLASVSLWTRNAQLAFFSIFPALFIGVLWQDGEQIARDGFFRGYSSIVWVTIALQASGGIIVAMCMTYADNVAKTFATSLSIVVSGMMSAILFGTPVMLSSTVGTATVLVAIYLYQSTGRVSTVSILPLSKEPVFQGSETKGRYMGGDKAT</sequence>
<reference evidence="2" key="1">
    <citation type="journal article" date="2024" name="Front. Bioeng. Biotechnol.">
        <title>Genome-scale model development and genomic sequencing of the oleaginous clade Lipomyces.</title>
        <authorList>
            <person name="Czajka J.J."/>
            <person name="Han Y."/>
            <person name="Kim J."/>
            <person name="Mondo S.J."/>
            <person name="Hofstad B.A."/>
            <person name="Robles A."/>
            <person name="Haridas S."/>
            <person name="Riley R."/>
            <person name="LaButti K."/>
            <person name="Pangilinan J."/>
            <person name="Andreopoulos W."/>
            <person name="Lipzen A."/>
            <person name="Yan J."/>
            <person name="Wang M."/>
            <person name="Ng V."/>
            <person name="Grigoriev I.V."/>
            <person name="Spatafora J.W."/>
            <person name="Magnuson J.K."/>
            <person name="Baker S.E."/>
            <person name="Pomraning K.R."/>
        </authorList>
    </citation>
    <scope>NUCLEOTIDE SEQUENCE [LARGE SCALE GENOMIC DNA]</scope>
    <source>
        <strain evidence="2">CBS 7786</strain>
    </source>
</reference>
<keyword evidence="2" id="KW-1185">Reference proteome</keyword>
<dbReference type="Proteomes" id="UP001433508">
    <property type="component" value="Unassembled WGS sequence"/>
</dbReference>
<comment type="caution">
    <text evidence="1">The sequence shown here is derived from an EMBL/GenBank/DDBJ whole genome shotgun (WGS) entry which is preliminary data.</text>
</comment>